<feature type="domain" description="DUF4131" evidence="8">
    <location>
        <begin position="60"/>
        <end position="212"/>
    </location>
</feature>
<sequence>MRRIFRARTSIASGGRQSALAGVAAAIERRLETERDQLALWLPVGLGCGISAWFIVTERSSWIAFILAALALAVAAFAFGRGSRAGRGLRLFALAAAFGMALIWVRAEWMATETLERPVASRFSAEVVSAEHLPARESIRLVVRNPSDPALPYRFRVNIDEAAVPDGVRPGAQVVLDARLMPPPRAAVPGAYDFAERAWFEGIGATGRAWGDVTIVREAGRGSFGAWIDARRQALAAHVAERLGGGEGAIAATLATGDRGRITEADAEAMRRSGLAHLLAISGLHVTAVIGVAMLLVLRLLALSPRLALRWPLMLIAAGAGAIAGLGYTLFTGAEVPTVRACVAAMIVLLGVAMGRDAITLRLVATGALIVLLLWPETIVGPSFQLSFAAVIAIIALHENPRIKRLLSRRDERWAKKLGRFGLGLLLTGLAVEIALMPIALYHFNKAGMYGALANIVAIPLTTFVIIPLEALALFLDIFGLGGPIWWLAGQALGAVLSLAHSVSEAPGAVALLPAMPLGAYGLLIGGGLWFCLWRTGWRLWGGLPIAIGALWAMLAPPADILITGDGTHMAVRDADGRLALLRPRAGDYVRDMFNEASGTEEEASALDDLPDAWCSSDSCRATVWRGGRQWRVFATRSSYFLPYQDIIAECAAADIAVSDRRLPDGCTPRWLKADRTLLLQTGGLAIRLDPPSIETVRVPGDDHPWLRTGGQ</sequence>
<evidence type="ECO:0000313" key="10">
    <source>
        <dbReference type="Proteomes" id="UP000564378"/>
    </source>
</evidence>
<dbReference type="InterPro" id="IPR004477">
    <property type="entry name" value="ComEC_N"/>
</dbReference>
<dbReference type="InterPro" id="IPR025405">
    <property type="entry name" value="DUF4131"/>
</dbReference>
<evidence type="ECO:0000256" key="1">
    <source>
        <dbReference type="ARBA" id="ARBA00004651"/>
    </source>
</evidence>
<feature type="transmembrane region" description="Helical" evidence="6">
    <location>
        <begin position="91"/>
        <end position="107"/>
    </location>
</feature>
<dbReference type="Pfam" id="PF03772">
    <property type="entry name" value="Competence"/>
    <property type="match status" value="1"/>
</dbReference>
<dbReference type="RefSeq" id="WP_185800804.1">
    <property type="nucleotide sequence ID" value="NZ_JACJVJ010000001.1"/>
</dbReference>
<proteinExistence type="predicted"/>
<evidence type="ECO:0000256" key="5">
    <source>
        <dbReference type="ARBA" id="ARBA00023136"/>
    </source>
</evidence>
<dbReference type="NCBIfam" id="TIGR00360">
    <property type="entry name" value="ComEC_N-term"/>
    <property type="match status" value="1"/>
</dbReference>
<feature type="domain" description="ComEC/Rec2-related protein" evidence="7">
    <location>
        <begin position="254"/>
        <end position="535"/>
    </location>
</feature>
<comment type="caution">
    <text evidence="9">The sequence shown here is derived from an EMBL/GenBank/DDBJ whole genome shotgun (WGS) entry which is preliminary data.</text>
</comment>
<keyword evidence="4 6" id="KW-1133">Transmembrane helix</keyword>
<dbReference type="Proteomes" id="UP000564378">
    <property type="component" value="Unassembled WGS sequence"/>
</dbReference>
<feature type="transmembrane region" description="Helical" evidence="6">
    <location>
        <begin position="421"/>
        <end position="444"/>
    </location>
</feature>
<keyword evidence="2" id="KW-1003">Cell membrane</keyword>
<dbReference type="PANTHER" id="PTHR30619">
    <property type="entry name" value="DNA INTERNALIZATION/COMPETENCE PROTEIN COMEC/REC2"/>
    <property type="match status" value="1"/>
</dbReference>
<feature type="transmembrane region" description="Helical" evidence="6">
    <location>
        <begin position="38"/>
        <end position="56"/>
    </location>
</feature>
<feature type="transmembrane region" description="Helical" evidence="6">
    <location>
        <begin position="382"/>
        <end position="400"/>
    </location>
</feature>
<protein>
    <submittedName>
        <fullName evidence="9">ComEC/Rec2 family competence protein</fullName>
    </submittedName>
</protein>
<keyword evidence="3 6" id="KW-0812">Transmembrane</keyword>
<comment type="subcellular location">
    <subcellularLocation>
        <location evidence="1">Cell membrane</location>
        <topology evidence="1">Multi-pass membrane protein</topology>
    </subcellularLocation>
</comment>
<feature type="transmembrane region" description="Helical" evidence="6">
    <location>
        <begin position="278"/>
        <end position="301"/>
    </location>
</feature>
<feature type="transmembrane region" description="Helical" evidence="6">
    <location>
        <begin position="313"/>
        <end position="331"/>
    </location>
</feature>
<evidence type="ECO:0000313" key="9">
    <source>
        <dbReference type="EMBL" id="MBC2777606.1"/>
    </source>
</evidence>
<dbReference type="InterPro" id="IPR052159">
    <property type="entry name" value="Competence_DNA_uptake"/>
</dbReference>
<gene>
    <name evidence="9" type="ORF">H6P80_08225</name>
</gene>
<feature type="transmembrane region" description="Helical" evidence="6">
    <location>
        <begin position="509"/>
        <end position="531"/>
    </location>
</feature>
<dbReference type="GO" id="GO:0005886">
    <property type="term" value="C:plasma membrane"/>
    <property type="evidence" value="ECO:0007669"/>
    <property type="project" value="UniProtKB-SubCell"/>
</dbReference>
<organism evidence="9 10">
    <name type="scientific">Parasphingopyxis marina</name>
    <dbReference type="NCBI Taxonomy" id="2761622"/>
    <lineage>
        <taxon>Bacteria</taxon>
        <taxon>Pseudomonadati</taxon>
        <taxon>Pseudomonadota</taxon>
        <taxon>Alphaproteobacteria</taxon>
        <taxon>Sphingomonadales</taxon>
        <taxon>Sphingomonadaceae</taxon>
        <taxon>Parasphingopyxis</taxon>
    </lineage>
</organism>
<name>A0A842HWW6_9SPHN</name>
<dbReference type="EMBL" id="JACJVJ010000001">
    <property type="protein sequence ID" value="MBC2777606.1"/>
    <property type="molecule type" value="Genomic_DNA"/>
</dbReference>
<dbReference type="AlphaFoldDB" id="A0A842HWW6"/>
<feature type="transmembrane region" description="Helical" evidence="6">
    <location>
        <begin position="450"/>
        <end position="473"/>
    </location>
</feature>
<keyword evidence="5 6" id="KW-0472">Membrane</keyword>
<feature type="transmembrane region" description="Helical" evidence="6">
    <location>
        <begin position="538"/>
        <end position="555"/>
    </location>
</feature>
<feature type="transmembrane region" description="Helical" evidence="6">
    <location>
        <begin position="62"/>
        <end position="79"/>
    </location>
</feature>
<evidence type="ECO:0000259" key="8">
    <source>
        <dbReference type="Pfam" id="PF13567"/>
    </source>
</evidence>
<dbReference type="PANTHER" id="PTHR30619:SF1">
    <property type="entry name" value="RECOMBINATION PROTEIN 2"/>
    <property type="match status" value="1"/>
</dbReference>
<dbReference type="Pfam" id="PF13567">
    <property type="entry name" value="DUF4131"/>
    <property type="match status" value="1"/>
</dbReference>
<evidence type="ECO:0000256" key="4">
    <source>
        <dbReference type="ARBA" id="ARBA00022989"/>
    </source>
</evidence>
<keyword evidence="10" id="KW-1185">Reference proteome</keyword>
<evidence type="ECO:0000256" key="3">
    <source>
        <dbReference type="ARBA" id="ARBA00022692"/>
    </source>
</evidence>
<evidence type="ECO:0000259" key="7">
    <source>
        <dbReference type="Pfam" id="PF03772"/>
    </source>
</evidence>
<feature type="transmembrane region" description="Helical" evidence="6">
    <location>
        <begin position="359"/>
        <end position="376"/>
    </location>
</feature>
<accession>A0A842HWW6</accession>
<evidence type="ECO:0000256" key="2">
    <source>
        <dbReference type="ARBA" id="ARBA00022475"/>
    </source>
</evidence>
<reference evidence="9 10" key="1">
    <citation type="submission" date="2020-08" db="EMBL/GenBank/DDBJ databases">
        <title>Draft genome sequence of Parasphingopyxis sp. GrpM-11.</title>
        <authorList>
            <person name="Oh J."/>
            <person name="Roh D.-H."/>
        </authorList>
    </citation>
    <scope>NUCLEOTIDE SEQUENCE [LARGE SCALE GENOMIC DNA]</scope>
    <source>
        <strain evidence="9 10">GrpM-11</strain>
    </source>
</reference>
<evidence type="ECO:0000256" key="6">
    <source>
        <dbReference type="SAM" id="Phobius"/>
    </source>
</evidence>
<feature type="transmembrane region" description="Helical" evidence="6">
    <location>
        <begin position="485"/>
        <end position="503"/>
    </location>
</feature>
<feature type="transmembrane region" description="Helical" evidence="6">
    <location>
        <begin position="337"/>
        <end position="354"/>
    </location>
</feature>